<evidence type="ECO:0000256" key="3">
    <source>
        <dbReference type="ARBA" id="ARBA00044507"/>
    </source>
</evidence>
<dbReference type="InterPro" id="IPR015424">
    <property type="entry name" value="PyrdxlP-dep_Trfase"/>
</dbReference>
<organism evidence="4 5">
    <name type="scientific">Bacillus chungangensis</name>
    <dbReference type="NCBI Taxonomy" id="587633"/>
    <lineage>
        <taxon>Bacteria</taxon>
        <taxon>Bacillati</taxon>
        <taxon>Bacillota</taxon>
        <taxon>Bacilli</taxon>
        <taxon>Bacillales</taxon>
        <taxon>Bacillaceae</taxon>
        <taxon>Bacillus</taxon>
    </lineage>
</organism>
<comment type="similarity">
    <text evidence="3">Belongs to the SelA family.</text>
</comment>
<evidence type="ECO:0000313" key="5">
    <source>
        <dbReference type="Proteomes" id="UP001223586"/>
    </source>
</evidence>
<dbReference type="Gene3D" id="3.40.640.10">
    <property type="entry name" value="Type I PLP-dependent aspartate aminotransferase-like (Major domain)"/>
    <property type="match status" value="1"/>
</dbReference>
<evidence type="ECO:0000256" key="1">
    <source>
        <dbReference type="ARBA" id="ARBA00001933"/>
    </source>
</evidence>
<keyword evidence="4" id="KW-0456">Lyase</keyword>
<dbReference type="PANTHER" id="PTHR32328:SF0">
    <property type="entry name" value="L-SERYL-TRNA(SEC) SELENIUM TRANSFERASE"/>
    <property type="match status" value="1"/>
</dbReference>
<dbReference type="Proteomes" id="UP001223586">
    <property type="component" value="Unassembled WGS sequence"/>
</dbReference>
<reference evidence="4 5" key="1">
    <citation type="submission" date="2023-07" db="EMBL/GenBank/DDBJ databases">
        <title>Genomic Encyclopedia of Type Strains, Phase IV (KMG-IV): sequencing the most valuable type-strain genomes for metagenomic binning, comparative biology and taxonomic classification.</title>
        <authorList>
            <person name="Goeker M."/>
        </authorList>
    </citation>
    <scope>NUCLEOTIDE SEQUENCE [LARGE SCALE GENOMIC DNA]</scope>
    <source>
        <strain evidence="4 5">DSM 23837</strain>
    </source>
</reference>
<name>A0ABT9WN39_9BACI</name>
<dbReference type="SUPFAM" id="SSF53383">
    <property type="entry name" value="PLP-dependent transferases"/>
    <property type="match status" value="1"/>
</dbReference>
<dbReference type="PANTHER" id="PTHR32328">
    <property type="entry name" value="L-SERYL-TRNA(SEC) SELENIUM TRANSFERASE"/>
    <property type="match status" value="1"/>
</dbReference>
<keyword evidence="4" id="KW-0808">Transferase</keyword>
<evidence type="ECO:0000313" key="4">
    <source>
        <dbReference type="EMBL" id="MDQ0174686.1"/>
    </source>
</evidence>
<dbReference type="EMBL" id="JAUSTT010000002">
    <property type="protein sequence ID" value="MDQ0174686.1"/>
    <property type="molecule type" value="Genomic_DNA"/>
</dbReference>
<dbReference type="EC" id="4.3.1.29" evidence="4"/>
<accession>A0ABT9WN39</accession>
<protein>
    <submittedName>
        <fullName evidence="4">L-seryl-tRNA(Ser) seleniumtransferase/D-glucosaminate-6-phosphate ammonia-lyase</fullName>
        <ecNumber evidence="4">2.9.1.1</ecNumber>
        <ecNumber evidence="4">4.3.1.29</ecNumber>
    </submittedName>
</protein>
<proteinExistence type="inferred from homology"/>
<comment type="cofactor">
    <cofactor evidence="1">
        <name>pyridoxal 5'-phosphate</name>
        <dbReference type="ChEBI" id="CHEBI:597326"/>
    </cofactor>
</comment>
<dbReference type="InterPro" id="IPR018319">
    <property type="entry name" value="SelA-like"/>
</dbReference>
<dbReference type="RefSeq" id="WP_307226366.1">
    <property type="nucleotide sequence ID" value="NZ_JAUSTT010000002.1"/>
</dbReference>
<comment type="caution">
    <text evidence="4">The sequence shown here is derived from an EMBL/GenBank/DDBJ whole genome shotgun (WGS) entry which is preliminary data.</text>
</comment>
<dbReference type="GO" id="GO:0016829">
    <property type="term" value="F:lyase activity"/>
    <property type="evidence" value="ECO:0007669"/>
    <property type="project" value="UniProtKB-KW"/>
</dbReference>
<dbReference type="GO" id="GO:0004125">
    <property type="term" value="F:L-seryl-tRNA(Sec) selenium transferase activity"/>
    <property type="evidence" value="ECO:0007669"/>
    <property type="project" value="UniProtKB-EC"/>
</dbReference>
<evidence type="ECO:0000256" key="2">
    <source>
        <dbReference type="ARBA" id="ARBA00022898"/>
    </source>
</evidence>
<dbReference type="InterPro" id="IPR015421">
    <property type="entry name" value="PyrdxlP-dep_Trfase_major"/>
</dbReference>
<keyword evidence="5" id="KW-1185">Reference proteome</keyword>
<gene>
    <name evidence="4" type="ORF">J2S08_000519</name>
</gene>
<dbReference type="EC" id="2.9.1.1" evidence="4"/>
<sequence length="368" mass="39415">MTSCFEVFGLKKVINASGKMTALGASSVSEEVAFALKEAAQGYVEMDELIKFAGTIIASRTGAEDGCPTASASAGIAIATAATITGTNLSLIERMPQSAGLKNEVIIQKGQLVHYGANIGQMIRLGGGKVMEVGAANKVEKEHIEDTITDQTAALFYVKSHHAVQKGMQPIDVMVDLAAKYHIPLIIDAAAEQDFQHYIKMGADIVVYSGAKALAGPTSGFLCGKRNWMAACRAQYKGIGRAMKVGKESVAGLIAALQQQTSHEKTLEEQREQMSVMCEALNKLTGLACSLHMDEAGRTICRAQIKVQEEAGITAAQLQEKLEKGNPAIYLRHHYANVGLLYVDPRPLLPGDEAIIVKEITKILQEGK</sequence>
<keyword evidence="2" id="KW-0663">Pyridoxal phosphate</keyword>
<dbReference type="NCBIfam" id="TIGR01437">
    <property type="entry name" value="selA_rel"/>
    <property type="match status" value="1"/>
</dbReference>
<dbReference type="Pfam" id="PF03841">
    <property type="entry name" value="SelA"/>
    <property type="match status" value="1"/>
</dbReference>
<dbReference type="InterPro" id="IPR006337">
    <property type="entry name" value="DgaE-like"/>
</dbReference>